<name>A0A2Z7C6S2_9LAMI</name>
<feature type="region of interest" description="Disordered" evidence="1">
    <location>
        <begin position="1"/>
        <end position="68"/>
    </location>
</feature>
<evidence type="ECO:0000313" key="2">
    <source>
        <dbReference type="EMBL" id="KZV40130.1"/>
    </source>
</evidence>
<dbReference type="Proteomes" id="UP000250235">
    <property type="component" value="Unassembled WGS sequence"/>
</dbReference>
<feature type="compositionally biased region" description="Low complexity" evidence="1">
    <location>
        <begin position="20"/>
        <end position="35"/>
    </location>
</feature>
<protein>
    <submittedName>
        <fullName evidence="2">Uncharacterized protein</fullName>
    </submittedName>
</protein>
<feature type="region of interest" description="Disordered" evidence="1">
    <location>
        <begin position="302"/>
        <end position="340"/>
    </location>
</feature>
<gene>
    <name evidence="2" type="ORF">F511_39301</name>
</gene>
<sequence length="475" mass="52872">MSASGESSTMMHRLLHASGSHPISSSDDPKSSLSLQQLHGATKPSGDRTGLGYNSDESSTAETSSTPMLERIKFKTMNFVKSSTGQPKEAPSDNGMIVAKSPIRLGRCCGLGYSSPEKSFGEMVKQKNNIEVRLTQIWWYNTRPVLSNFRKDRQYRPQYRRFRSNGPCATSQDPSRSKNTHGAHKTLMHTPVEFESVLTMEYIGMTMGEIGQDSVFVLMCMVKNPKKKFQGYTVQVSTPLASLVKADLRASVKLHPQKVLTSKSVQTYIKKNLEVKPASESIKHTEDTASDTDAGEYQVAQPVEKEKDDPSVHIADTVNNPGLDPTSEDNNADHQGPNRSHIQMDAFTTDSEEDTRLSFLDNSESSHTGSQQMIISSPPPPDSPQANSKIEEVYKVVASIDSRIIYMEPKLTSVDSMTLSIDSKMHSMESKLRSMNSNIEQLMDTQTFLKLDFGRYKHIIYDKVDNVRPGNCIKN</sequence>
<evidence type="ECO:0000313" key="3">
    <source>
        <dbReference type="Proteomes" id="UP000250235"/>
    </source>
</evidence>
<organism evidence="2 3">
    <name type="scientific">Dorcoceras hygrometricum</name>
    <dbReference type="NCBI Taxonomy" id="472368"/>
    <lineage>
        <taxon>Eukaryota</taxon>
        <taxon>Viridiplantae</taxon>
        <taxon>Streptophyta</taxon>
        <taxon>Embryophyta</taxon>
        <taxon>Tracheophyta</taxon>
        <taxon>Spermatophyta</taxon>
        <taxon>Magnoliopsida</taxon>
        <taxon>eudicotyledons</taxon>
        <taxon>Gunneridae</taxon>
        <taxon>Pentapetalae</taxon>
        <taxon>asterids</taxon>
        <taxon>lamiids</taxon>
        <taxon>Lamiales</taxon>
        <taxon>Gesneriaceae</taxon>
        <taxon>Didymocarpoideae</taxon>
        <taxon>Trichosporeae</taxon>
        <taxon>Loxocarpinae</taxon>
        <taxon>Dorcoceras</taxon>
    </lineage>
</organism>
<evidence type="ECO:0000256" key="1">
    <source>
        <dbReference type="SAM" id="MobiDB-lite"/>
    </source>
</evidence>
<feature type="region of interest" description="Disordered" evidence="1">
    <location>
        <begin position="361"/>
        <end position="387"/>
    </location>
</feature>
<feature type="region of interest" description="Disordered" evidence="1">
    <location>
        <begin position="160"/>
        <end position="184"/>
    </location>
</feature>
<accession>A0A2Z7C6S2</accession>
<proteinExistence type="predicted"/>
<dbReference type="EMBL" id="KV000536">
    <property type="protein sequence ID" value="KZV40130.1"/>
    <property type="molecule type" value="Genomic_DNA"/>
</dbReference>
<feature type="compositionally biased region" description="Polar residues" evidence="1">
    <location>
        <begin position="361"/>
        <end position="375"/>
    </location>
</feature>
<feature type="compositionally biased region" description="Polar residues" evidence="1">
    <location>
        <begin position="1"/>
        <end position="10"/>
    </location>
</feature>
<dbReference type="AlphaFoldDB" id="A0A2Z7C6S2"/>
<feature type="compositionally biased region" description="Low complexity" evidence="1">
    <location>
        <begin position="55"/>
        <end position="66"/>
    </location>
</feature>
<keyword evidence="3" id="KW-1185">Reference proteome</keyword>
<reference evidence="2 3" key="1">
    <citation type="journal article" date="2015" name="Proc. Natl. Acad. Sci. U.S.A.">
        <title>The resurrection genome of Boea hygrometrica: A blueprint for survival of dehydration.</title>
        <authorList>
            <person name="Xiao L."/>
            <person name="Yang G."/>
            <person name="Zhang L."/>
            <person name="Yang X."/>
            <person name="Zhao S."/>
            <person name="Ji Z."/>
            <person name="Zhou Q."/>
            <person name="Hu M."/>
            <person name="Wang Y."/>
            <person name="Chen M."/>
            <person name="Xu Y."/>
            <person name="Jin H."/>
            <person name="Xiao X."/>
            <person name="Hu G."/>
            <person name="Bao F."/>
            <person name="Hu Y."/>
            <person name="Wan P."/>
            <person name="Li L."/>
            <person name="Deng X."/>
            <person name="Kuang T."/>
            <person name="Xiang C."/>
            <person name="Zhu J.K."/>
            <person name="Oliver M.J."/>
            <person name="He Y."/>
        </authorList>
    </citation>
    <scope>NUCLEOTIDE SEQUENCE [LARGE SCALE GENOMIC DNA]</scope>
    <source>
        <strain evidence="3">cv. XS01</strain>
    </source>
</reference>